<dbReference type="Pfam" id="PF00646">
    <property type="entry name" value="F-box"/>
    <property type="match status" value="1"/>
</dbReference>
<dbReference type="InterPro" id="IPR001810">
    <property type="entry name" value="F-box_dom"/>
</dbReference>
<accession>A0AAN7G9J5</accession>
<dbReference type="InterPro" id="IPR053781">
    <property type="entry name" value="F-box_AtFBL13-like"/>
</dbReference>
<evidence type="ECO:0000313" key="3">
    <source>
        <dbReference type="Proteomes" id="UP001324115"/>
    </source>
</evidence>
<dbReference type="PROSITE" id="PS50181">
    <property type="entry name" value="FBOX"/>
    <property type="match status" value="1"/>
</dbReference>
<sequence>MEHERRNLSNNMNDGVGAMDRISELPEVIIHHILSFLSTKAVAKTSLLSKRWKSFTISYPILDFDENYFQRLEKNEMHQPYHTWRKYFMPFRPKYPEFSTREDVMHFVNKSSLKFYEQKICIDTFKLQVSFTNTEKALVDKWIELAVENCVKVLEVSVKMKNRMNYILPQIDFSANTITVLKLSGCNLEHPFNLKNTINFYSLKELSLRCVYVVEEMLHNLISRCPSIENLTLIYCLGLKKFQALKPLKYFCIFPGVGLKSVYVEGSSFRYLRYDHPTGRLGEIKVNACQNLRELYLVSASITDQWLYDLNTKMPHLHSLTLQCCDMLEEVHISSHSLKSFTLIYCHELREAEIDTPNLQDFIVGISIKKSFPKFSFKSAPLQTTATFYLHGGLNTDWFLELREFLEKPIQIKTLTLNGQATCNLEEFVPTTPYDLELLKLRVSSPLTSYSDFVDGLLLTCHPKTLLVTSDFDSNQNFAKFLCGRLLHREDSNCCCSTGIQCWLHGLKNVIIEKSGGNGVEMPLDQDTLFDELDKEKEIHFKLLW</sequence>
<dbReference type="PANTHER" id="PTHR34145:SF28">
    <property type="entry name" value="F-BOX DOMAIN-CONTAINING PROTEIN"/>
    <property type="match status" value="1"/>
</dbReference>
<dbReference type="InterPro" id="IPR055411">
    <property type="entry name" value="LRR_FXL15/At3g58940/PEG3-like"/>
</dbReference>
<gene>
    <name evidence="2" type="ORF">RGQ29_013054</name>
</gene>
<evidence type="ECO:0000259" key="1">
    <source>
        <dbReference type="PROSITE" id="PS50181"/>
    </source>
</evidence>
<dbReference type="Pfam" id="PF24758">
    <property type="entry name" value="LRR_At5g56370"/>
    <property type="match status" value="1"/>
</dbReference>
<dbReference type="EMBL" id="JAXUIC010000002">
    <property type="protein sequence ID" value="KAK4604834.1"/>
    <property type="molecule type" value="Genomic_DNA"/>
</dbReference>
<dbReference type="Proteomes" id="UP001324115">
    <property type="component" value="Unassembled WGS sequence"/>
</dbReference>
<dbReference type="InterPro" id="IPR053772">
    <property type="entry name" value="At1g61320/At1g61330-like"/>
</dbReference>
<reference evidence="2 3" key="1">
    <citation type="journal article" date="2023" name="G3 (Bethesda)">
        <title>A haplotype-resolved chromosome-scale genome for Quercus rubra L. provides insights into the genetics of adaptive traits for red oak species.</title>
        <authorList>
            <person name="Kapoor B."/>
            <person name="Jenkins J."/>
            <person name="Schmutz J."/>
            <person name="Zhebentyayeva T."/>
            <person name="Kuelheim C."/>
            <person name="Coggeshall M."/>
            <person name="Heim C."/>
            <person name="Lasky J.R."/>
            <person name="Leites L."/>
            <person name="Islam-Faridi N."/>
            <person name="Romero-Severson J."/>
            <person name="DeLeo V.L."/>
            <person name="Lucas S.M."/>
            <person name="Lazic D."/>
            <person name="Gailing O."/>
            <person name="Carlson J."/>
            <person name="Staton M."/>
        </authorList>
    </citation>
    <scope>NUCLEOTIDE SEQUENCE [LARGE SCALE GENOMIC DNA]</scope>
    <source>
        <strain evidence="2">Pseudo-F2</strain>
    </source>
</reference>
<dbReference type="InterPro" id="IPR032675">
    <property type="entry name" value="LRR_dom_sf"/>
</dbReference>
<dbReference type="AlphaFoldDB" id="A0AAN7G9J5"/>
<dbReference type="CDD" id="cd22160">
    <property type="entry name" value="F-box_AtFBL13-like"/>
    <property type="match status" value="1"/>
</dbReference>
<comment type="caution">
    <text evidence="2">The sequence shown here is derived from an EMBL/GenBank/DDBJ whole genome shotgun (WGS) entry which is preliminary data.</text>
</comment>
<organism evidence="2 3">
    <name type="scientific">Quercus rubra</name>
    <name type="common">Northern red oak</name>
    <name type="synonym">Quercus borealis</name>
    <dbReference type="NCBI Taxonomy" id="3512"/>
    <lineage>
        <taxon>Eukaryota</taxon>
        <taxon>Viridiplantae</taxon>
        <taxon>Streptophyta</taxon>
        <taxon>Embryophyta</taxon>
        <taxon>Tracheophyta</taxon>
        <taxon>Spermatophyta</taxon>
        <taxon>Magnoliopsida</taxon>
        <taxon>eudicotyledons</taxon>
        <taxon>Gunneridae</taxon>
        <taxon>Pentapetalae</taxon>
        <taxon>rosids</taxon>
        <taxon>fabids</taxon>
        <taxon>Fagales</taxon>
        <taxon>Fagaceae</taxon>
        <taxon>Quercus</taxon>
    </lineage>
</organism>
<dbReference type="Gene3D" id="3.80.10.10">
    <property type="entry name" value="Ribonuclease Inhibitor"/>
    <property type="match status" value="1"/>
</dbReference>
<dbReference type="InterPro" id="IPR036047">
    <property type="entry name" value="F-box-like_dom_sf"/>
</dbReference>
<dbReference type="Pfam" id="PF23622">
    <property type="entry name" value="LRR_At1g61320_AtMIF1"/>
    <property type="match status" value="1"/>
</dbReference>
<keyword evidence="3" id="KW-1185">Reference proteome</keyword>
<dbReference type="Gene3D" id="1.20.1280.50">
    <property type="match status" value="1"/>
</dbReference>
<dbReference type="SUPFAM" id="SSF52047">
    <property type="entry name" value="RNI-like"/>
    <property type="match status" value="1"/>
</dbReference>
<dbReference type="InterPro" id="IPR055357">
    <property type="entry name" value="LRR_At1g61320_AtMIF1"/>
</dbReference>
<protein>
    <recommendedName>
        <fullName evidence="1">F-box domain-containing protein</fullName>
    </recommendedName>
</protein>
<dbReference type="SUPFAM" id="SSF81383">
    <property type="entry name" value="F-box domain"/>
    <property type="match status" value="1"/>
</dbReference>
<name>A0AAN7G9J5_QUERU</name>
<evidence type="ECO:0000313" key="2">
    <source>
        <dbReference type="EMBL" id="KAK4604834.1"/>
    </source>
</evidence>
<proteinExistence type="predicted"/>
<dbReference type="PANTHER" id="PTHR34145">
    <property type="entry name" value="OS02G0105600 PROTEIN"/>
    <property type="match status" value="1"/>
</dbReference>
<feature type="domain" description="F-box" evidence="1">
    <location>
        <begin position="19"/>
        <end position="72"/>
    </location>
</feature>